<gene>
    <name evidence="1" type="ORF">LCGC14_0493230</name>
</gene>
<name>A0A0F9VET7_9ZZZZ</name>
<evidence type="ECO:0000313" key="1">
    <source>
        <dbReference type="EMBL" id="KKN64278.1"/>
    </source>
</evidence>
<protein>
    <recommendedName>
        <fullName evidence="2">DUF11 domain-containing protein</fullName>
    </recommendedName>
</protein>
<evidence type="ECO:0008006" key="2">
    <source>
        <dbReference type="Google" id="ProtNLM"/>
    </source>
</evidence>
<organism evidence="1">
    <name type="scientific">marine sediment metagenome</name>
    <dbReference type="NCBI Taxonomy" id="412755"/>
    <lineage>
        <taxon>unclassified sequences</taxon>
        <taxon>metagenomes</taxon>
        <taxon>ecological metagenomes</taxon>
    </lineage>
</organism>
<dbReference type="AlphaFoldDB" id="A0A0F9VET7"/>
<reference evidence="1" key="1">
    <citation type="journal article" date="2015" name="Nature">
        <title>Complex archaea that bridge the gap between prokaryotes and eukaryotes.</title>
        <authorList>
            <person name="Spang A."/>
            <person name="Saw J.H."/>
            <person name="Jorgensen S.L."/>
            <person name="Zaremba-Niedzwiedzka K."/>
            <person name="Martijn J."/>
            <person name="Lind A.E."/>
            <person name="van Eijk R."/>
            <person name="Schleper C."/>
            <person name="Guy L."/>
            <person name="Ettema T.J."/>
        </authorList>
    </citation>
    <scope>NUCLEOTIDE SEQUENCE</scope>
</reference>
<dbReference type="EMBL" id="LAZR01000561">
    <property type="protein sequence ID" value="KKN64278.1"/>
    <property type="molecule type" value="Genomic_DNA"/>
</dbReference>
<proteinExistence type="predicted"/>
<comment type="caution">
    <text evidence="1">The sequence shown here is derived from an EMBL/GenBank/DDBJ whole genome shotgun (WGS) entry which is preliminary data.</text>
</comment>
<sequence length="664" mass="76934">MGFKKISSDELKTNIGPNFLGMPIRESGKMIQSGKREKKIDSRTLASISEILVLNEEFLEYQYQYNRKRSAVAGYGNIVVFNNSLKDRIWDTFLKFSGTQFKDQDSERGLNLGIFDPNSNKVLKYEIVNSGILPDLVTVNESIENLNEDLKSESEGTYLDDNQKNHILLLGKENKIKFTISIENISNSKLENIKFKKYFSNIFYDIDFTNSVKKDFEFTNNYFECPIRDLNPGENFEIILNANVFPKRRENIRTGRIEVTFKLKDKTVSEVAINNFSAYSHAMHAIKKTEKDYAPNNWSCSLIFENHSDFIMKLNSVLILDKSRKNTLLELDYRENPIRIHPRQNYKTENFDFQDEKEPIFSRKVSYSIDYKVEKNSIITSRFDDEEFKVANILIKKNIAEREIKSYEESKINTEFVVKNRGTLPIKGLIAQERIPEDFLPPRDISNFQFLNTSGKLIIEDVTISVNPDDYDSSHEHFLELRFNLKNNNGNALIPVNDYLEVRYPLDAVSPDYKKDYEFKLEINSYYSKYLDSPTSECYVITDTLAEMGDSSLKITHKRRKLMIGKEIFPGRSSDEFAIFITAKNGSNMKLSEVSILDTFPEAFELVSSNVDHKLIKDGKSGECTISFNIEALQPFQEREIMYYLKNVTGKDVKFSELESFFVG</sequence>
<accession>A0A0F9VET7</accession>